<dbReference type="EMBL" id="JANBPG010000003">
    <property type="protein sequence ID" value="KAJ1902268.1"/>
    <property type="molecule type" value="Genomic_DNA"/>
</dbReference>
<protein>
    <submittedName>
        <fullName evidence="1">Uncharacterized protein</fullName>
    </submittedName>
</protein>
<accession>A0ACC1IWS2</accession>
<sequence>MGGSKRGQHRTKAKAKTLDIKIAGLTNKAHNQHQQTQQPQYQQQPHNHQHQHQHHHQHQRTPSEGISIVGKSKGKVSEEPLQTSTATGFEIAGSSGINPTLQSGISIWGTARPAELDIARSSSQQQHQQHHKHQRQEQHHHNYQQRRDRKRKDQGMTIKTPHIDQDRKPYDRPNGSERRSRSLFGFHMSQVVHQDNLDRMTAAAAGIQMRPNEGSDINCRQSFGSKPLPISTPAAVPSAQDLIMFAKGLADLAALAADTAKRASEERERPVMKSVFVEAKEDDTVSAARKDLGVGSSNAAIERKDTRMEVDSRPPARVVPPPPPPTSMPPISAPKKDELDDFEIGINDLIDFDISDME</sequence>
<keyword evidence="2" id="KW-1185">Reference proteome</keyword>
<evidence type="ECO:0000313" key="2">
    <source>
        <dbReference type="Proteomes" id="UP001150581"/>
    </source>
</evidence>
<comment type="caution">
    <text evidence="1">The sequence shown here is derived from an EMBL/GenBank/DDBJ whole genome shotgun (WGS) entry which is preliminary data.</text>
</comment>
<dbReference type="Proteomes" id="UP001150581">
    <property type="component" value="Unassembled WGS sequence"/>
</dbReference>
<evidence type="ECO:0000313" key="1">
    <source>
        <dbReference type="EMBL" id="KAJ1902268.1"/>
    </source>
</evidence>
<proteinExistence type="predicted"/>
<reference evidence="1" key="1">
    <citation type="submission" date="2022-07" db="EMBL/GenBank/DDBJ databases">
        <title>Phylogenomic reconstructions and comparative analyses of Kickxellomycotina fungi.</title>
        <authorList>
            <person name="Reynolds N.K."/>
            <person name="Stajich J.E."/>
            <person name="Barry K."/>
            <person name="Grigoriev I.V."/>
            <person name="Crous P."/>
            <person name="Smith M.E."/>
        </authorList>
    </citation>
    <scope>NUCLEOTIDE SEQUENCE</scope>
    <source>
        <strain evidence="1">Benny 63K</strain>
    </source>
</reference>
<name>A0ACC1IWS2_9FUNG</name>
<organism evidence="1 2">
    <name type="scientific">Kickxella alabastrina</name>
    <dbReference type="NCBI Taxonomy" id="61397"/>
    <lineage>
        <taxon>Eukaryota</taxon>
        <taxon>Fungi</taxon>
        <taxon>Fungi incertae sedis</taxon>
        <taxon>Zoopagomycota</taxon>
        <taxon>Kickxellomycotina</taxon>
        <taxon>Kickxellomycetes</taxon>
        <taxon>Kickxellales</taxon>
        <taxon>Kickxellaceae</taxon>
        <taxon>Kickxella</taxon>
    </lineage>
</organism>
<gene>
    <name evidence="1" type="ORF">LPJ66_000155</name>
</gene>